<dbReference type="GO" id="GO:0030288">
    <property type="term" value="C:outer membrane-bounded periplasmic space"/>
    <property type="evidence" value="ECO:0007669"/>
    <property type="project" value="UniProtKB-ARBA"/>
</dbReference>
<name>A0A5R9QBN6_9GAMM</name>
<dbReference type="AlphaFoldDB" id="A0A5R9QBN6"/>
<proteinExistence type="predicted"/>
<reference evidence="5 6" key="1">
    <citation type="journal article" date="2017" name="Eur. J. Clin. Microbiol. Infect. Dis.">
        <title>Uncommonly isolated clinical Pseudomonas: identification and phylogenetic assignation.</title>
        <authorList>
            <person name="Mulet M."/>
            <person name="Gomila M."/>
            <person name="Ramirez A."/>
            <person name="Cardew S."/>
            <person name="Moore E.R."/>
            <person name="Lalucat J."/>
            <person name="Garcia-Valdes E."/>
        </authorList>
    </citation>
    <scope>NUCLEOTIDE SEQUENCE [LARGE SCALE GENOMIC DNA]</scope>
    <source>
        <strain evidence="5 6">SD129</strain>
    </source>
</reference>
<dbReference type="GO" id="GO:1904680">
    <property type="term" value="F:peptide transmembrane transporter activity"/>
    <property type="evidence" value="ECO:0007669"/>
    <property type="project" value="TreeGrafter"/>
</dbReference>
<accession>A0A5R9QBN6</accession>
<comment type="caution">
    <text evidence="5">The sequence shown here is derived from an EMBL/GenBank/DDBJ whole genome shotgun (WGS) entry which is preliminary data.</text>
</comment>
<dbReference type="Gene3D" id="3.40.190.10">
    <property type="entry name" value="Periplasmic binding protein-like II"/>
    <property type="match status" value="1"/>
</dbReference>
<dbReference type="InterPro" id="IPR030678">
    <property type="entry name" value="Peptide/Ni-bd"/>
</dbReference>
<feature type="domain" description="Solute-binding protein family 5" evidence="4">
    <location>
        <begin position="64"/>
        <end position="424"/>
    </location>
</feature>
<dbReference type="InterPro" id="IPR000914">
    <property type="entry name" value="SBP_5_dom"/>
</dbReference>
<evidence type="ECO:0000313" key="6">
    <source>
        <dbReference type="Proteomes" id="UP000306753"/>
    </source>
</evidence>
<gene>
    <name evidence="5" type="ORF">DN820_16115</name>
</gene>
<evidence type="ECO:0000256" key="1">
    <source>
        <dbReference type="ARBA" id="ARBA00022856"/>
    </source>
</evidence>
<dbReference type="Gene3D" id="3.10.105.10">
    <property type="entry name" value="Dipeptide-binding Protein, Domain 3"/>
    <property type="match status" value="1"/>
</dbReference>
<organism evidence="5 6">
    <name type="scientific">Stutzerimonas nosocomialis</name>
    <dbReference type="NCBI Taxonomy" id="1056496"/>
    <lineage>
        <taxon>Bacteria</taxon>
        <taxon>Pseudomonadati</taxon>
        <taxon>Pseudomonadota</taxon>
        <taxon>Gammaproteobacteria</taxon>
        <taxon>Pseudomonadales</taxon>
        <taxon>Pseudomonadaceae</taxon>
        <taxon>Stutzerimonas</taxon>
    </lineage>
</organism>
<dbReference type="RefSeq" id="WP_138407910.1">
    <property type="nucleotide sequence ID" value="NZ_QLAE01000010.1"/>
</dbReference>
<protein>
    <submittedName>
        <fullName evidence="5">ABC transporter substrate-binding protein</fullName>
    </submittedName>
</protein>
<feature type="chain" id="PRO_5024286487" evidence="3">
    <location>
        <begin position="22"/>
        <end position="506"/>
    </location>
</feature>
<keyword evidence="3" id="KW-0732">Signal</keyword>
<evidence type="ECO:0000259" key="4">
    <source>
        <dbReference type="Pfam" id="PF00496"/>
    </source>
</evidence>
<evidence type="ECO:0000256" key="3">
    <source>
        <dbReference type="SAM" id="SignalP"/>
    </source>
</evidence>
<dbReference type="PIRSF" id="PIRSF002741">
    <property type="entry name" value="MppA"/>
    <property type="match status" value="1"/>
</dbReference>
<keyword evidence="2" id="KW-0653">Protein transport</keyword>
<dbReference type="OrthoDB" id="9801912at2"/>
<dbReference type="EMBL" id="QLAG01000021">
    <property type="protein sequence ID" value="TLX62511.1"/>
    <property type="molecule type" value="Genomic_DNA"/>
</dbReference>
<dbReference type="GO" id="GO:0043190">
    <property type="term" value="C:ATP-binding cassette (ABC) transporter complex"/>
    <property type="evidence" value="ECO:0007669"/>
    <property type="project" value="InterPro"/>
</dbReference>
<dbReference type="Proteomes" id="UP000306753">
    <property type="component" value="Unassembled WGS sequence"/>
</dbReference>
<dbReference type="GO" id="GO:0015031">
    <property type="term" value="P:protein transport"/>
    <property type="evidence" value="ECO:0007669"/>
    <property type="project" value="UniProtKB-KW"/>
</dbReference>
<dbReference type="PANTHER" id="PTHR30290:SF83">
    <property type="entry name" value="ABC TRANSPORTER SUBSTRATE-BINDING PROTEIN"/>
    <property type="match status" value="1"/>
</dbReference>
<evidence type="ECO:0000256" key="2">
    <source>
        <dbReference type="ARBA" id="ARBA00022927"/>
    </source>
</evidence>
<sequence length="506" mass="55469">MKPLCCLLLVLVLAACSPNQDPNQLTLGGPFEFTSQDPSRDGYLYTRLQVAQTLVEVDDEGRLLPGLAERWQTHEEGLLWRFQLREGVRFHDGSPLDAEAAAQAVRQALAKPGVIRAAPIAEVIAEGPSSLAIRLTSPYSPLGAVMAHYTTAILAPASYDARGQVRWMLGTGPYRLAEFDPPHRLGVVRFDGYWGKPANIERAVYLTGHRAESRALQVMAGQTDIIYTLDPASLDLLRRRDDVRVHSDTVPRTIQIKLDASHPFLAERDAREALSLALDREGIASRILRVPGGEANQLIPPSLSLWHLDALPPIGRDLSRARALLAGLGWRAGGDGILQRDGQRFAMSLVTYADRPELFVVATAIQAQLREIGVALDVSVVNSSGIPSGHHDGSLQLALVARNYGNVADPLSLLQADYGDRGNGDWGAMGWHNEELPALLRALQAEPDPARYRQGARRVAQILAEELPVIPVLFYTQQTAVSARVRGFSFDPYERNYRIADMSFAP</sequence>
<dbReference type="CDD" id="cd08490">
    <property type="entry name" value="PBP2_NikA_DppA_OppA_like_3"/>
    <property type="match status" value="1"/>
</dbReference>
<dbReference type="PANTHER" id="PTHR30290">
    <property type="entry name" value="PERIPLASMIC BINDING COMPONENT OF ABC TRANSPORTER"/>
    <property type="match status" value="1"/>
</dbReference>
<keyword evidence="2" id="KW-0813">Transport</keyword>
<dbReference type="Pfam" id="PF00496">
    <property type="entry name" value="SBP_bac_5"/>
    <property type="match status" value="1"/>
</dbReference>
<dbReference type="PROSITE" id="PS51257">
    <property type="entry name" value="PROKAR_LIPOPROTEIN"/>
    <property type="match status" value="1"/>
</dbReference>
<keyword evidence="6" id="KW-1185">Reference proteome</keyword>
<dbReference type="GO" id="GO:0015833">
    <property type="term" value="P:peptide transport"/>
    <property type="evidence" value="ECO:0007669"/>
    <property type="project" value="UniProtKB-KW"/>
</dbReference>
<keyword evidence="1" id="KW-0571">Peptide transport</keyword>
<feature type="signal peptide" evidence="3">
    <location>
        <begin position="1"/>
        <end position="21"/>
    </location>
</feature>
<dbReference type="InterPro" id="IPR039424">
    <property type="entry name" value="SBP_5"/>
</dbReference>
<dbReference type="SUPFAM" id="SSF53850">
    <property type="entry name" value="Periplasmic binding protein-like II"/>
    <property type="match status" value="1"/>
</dbReference>
<evidence type="ECO:0000313" key="5">
    <source>
        <dbReference type="EMBL" id="TLX62511.1"/>
    </source>
</evidence>